<name>U5EL88_9DIPT</name>
<protein>
    <submittedName>
        <fullName evidence="3">Putative secreted protein</fullName>
    </submittedName>
</protein>
<feature type="signal peptide" evidence="1">
    <location>
        <begin position="1"/>
        <end position="18"/>
    </location>
</feature>
<feature type="domain" description="VWFC" evidence="2">
    <location>
        <begin position="66"/>
        <end position="137"/>
    </location>
</feature>
<dbReference type="EMBL" id="GANO01004934">
    <property type="protein sequence ID" value="JAB54937.1"/>
    <property type="molecule type" value="mRNA"/>
</dbReference>
<feature type="domain" description="VWFC" evidence="2">
    <location>
        <begin position="148"/>
        <end position="225"/>
    </location>
</feature>
<evidence type="ECO:0000313" key="3">
    <source>
        <dbReference type="EMBL" id="JAB54937.1"/>
    </source>
</evidence>
<proteinExistence type="evidence at transcript level"/>
<accession>U5EL88</accession>
<reference evidence="3" key="1">
    <citation type="journal article" date="2014" name="Insect Biochem. Mol. Biol.">
        <title>An insight into the sialome of the frog biting fly, Corethrella appendiculata.</title>
        <authorList>
            <person name="Ribeiro J.M.C."/>
            <person name="Chagas A.C."/>
            <person name="Pham V.M."/>
            <person name="Lounibos L.P."/>
            <person name="Calvo E."/>
        </authorList>
    </citation>
    <scope>NUCLEOTIDE SEQUENCE</scope>
    <source>
        <tissue evidence="3">Salivary glands</tissue>
    </source>
</reference>
<evidence type="ECO:0000256" key="1">
    <source>
        <dbReference type="SAM" id="SignalP"/>
    </source>
</evidence>
<organism evidence="3">
    <name type="scientific">Corethrella appendiculata</name>
    <dbReference type="NCBI Taxonomy" id="1370023"/>
    <lineage>
        <taxon>Eukaryota</taxon>
        <taxon>Metazoa</taxon>
        <taxon>Ecdysozoa</taxon>
        <taxon>Arthropoda</taxon>
        <taxon>Hexapoda</taxon>
        <taxon>Insecta</taxon>
        <taxon>Pterygota</taxon>
        <taxon>Neoptera</taxon>
        <taxon>Endopterygota</taxon>
        <taxon>Diptera</taxon>
        <taxon>Nematocera</taxon>
        <taxon>Culicoidea</taxon>
        <taxon>Chaoboridae</taxon>
        <taxon>Corethrella</taxon>
    </lineage>
</organism>
<dbReference type="SMART" id="SM00214">
    <property type="entry name" value="VWC"/>
    <property type="match status" value="2"/>
</dbReference>
<keyword evidence="1" id="KW-0732">Signal</keyword>
<evidence type="ECO:0000259" key="2">
    <source>
        <dbReference type="SMART" id="SM00214"/>
    </source>
</evidence>
<sequence length="287" mass="32349">MFKNIIVLIFILTGTVFAADDNDKDSCPPVPKHYKELGCKAVFETGKKCPSRFECPKITDRDGKKCYLNGNIYEPRDRLASDLTEPLCSAACFCSDFEEPHRFTCAQIECPELFGIHQPDCIKQYDEKSCCSKKTICEKAEIEKLDTCMVDGKKYYAGQKIYPESEPCYTCLCEKGFNNALRVAENPHCKEVNCGIELRYLHNLRAGCAPIYFGNARCCPIGWRCPEEKDEIVSTGRTTESPPSAEQQCSFGKLRLNVGDIVKSNDKCDECKCVLPPSVYCIHKQDC</sequence>
<feature type="chain" id="PRO_5004659419" evidence="1">
    <location>
        <begin position="19"/>
        <end position="287"/>
    </location>
</feature>
<dbReference type="AlphaFoldDB" id="U5EL88"/>
<dbReference type="InterPro" id="IPR001007">
    <property type="entry name" value="VWF_dom"/>
</dbReference>